<reference evidence="2" key="1">
    <citation type="submission" date="2016-01" db="EMBL/GenBank/DDBJ databases">
        <authorList>
            <person name="Gamez R.M."/>
            <person name="Rodriguez F."/>
            <person name="Bernal J.F."/>
            <person name="Agarwala R."/>
            <person name="Landsman D."/>
            <person name="Marino-Ramirez L."/>
        </authorList>
    </citation>
    <scope>NUCLEOTIDE SEQUENCE [LARGE SCALE GENOMIC DNA]</scope>
    <source>
        <strain evidence="2">Ps006</strain>
    </source>
</reference>
<dbReference type="PANTHER" id="PTHR33639:SF2">
    <property type="entry name" value="DUF393 DOMAIN-CONTAINING PROTEIN"/>
    <property type="match status" value="1"/>
</dbReference>
<dbReference type="Pfam" id="PF04134">
    <property type="entry name" value="DCC1-like"/>
    <property type="match status" value="1"/>
</dbReference>
<protein>
    <submittedName>
        <fullName evidence="1">Thiol-disulfide oxidoreductase</fullName>
    </submittedName>
</protein>
<sequence>MTTKTESTAPFLQSGDTAVLFDGTCKLCNGWARFIIHYDKAHRIQLAAVQSPEGQELLRWAGLPQDKFNTIVLISNNKVSIRSEAMFEILGRLNAPWRWLTAARVVPAAIRDWMYDKIAVNRYRLFGRYDSTHLPTADHGKRFLKANVAVVH</sequence>
<dbReference type="OrthoDB" id="9785438at2"/>
<dbReference type="EMBL" id="LRMR01000037">
    <property type="protein sequence ID" value="KWU48293.1"/>
    <property type="molecule type" value="Genomic_DNA"/>
</dbReference>
<dbReference type="InterPro" id="IPR052927">
    <property type="entry name" value="DCC_oxidoreductase"/>
</dbReference>
<accession>A0A0X7JXX6</accession>
<evidence type="ECO:0000313" key="1">
    <source>
        <dbReference type="EMBL" id="KWU48293.1"/>
    </source>
</evidence>
<proteinExistence type="predicted"/>
<name>A0A0X7JXX6_9PSED</name>
<dbReference type="InterPro" id="IPR007263">
    <property type="entry name" value="DCC1-like"/>
</dbReference>
<dbReference type="AlphaFoldDB" id="A0A0X7JXX6"/>
<dbReference type="PANTHER" id="PTHR33639">
    <property type="entry name" value="THIOL-DISULFIDE OXIDOREDUCTASE DCC"/>
    <property type="match status" value="1"/>
</dbReference>
<dbReference type="GO" id="GO:0015035">
    <property type="term" value="F:protein-disulfide reductase activity"/>
    <property type="evidence" value="ECO:0007669"/>
    <property type="project" value="InterPro"/>
</dbReference>
<organism evidence="1 2">
    <name type="scientific">Pseudomonas palleroniana</name>
    <dbReference type="NCBI Taxonomy" id="191390"/>
    <lineage>
        <taxon>Bacteria</taxon>
        <taxon>Pseudomonadati</taxon>
        <taxon>Pseudomonadota</taxon>
        <taxon>Gammaproteobacteria</taxon>
        <taxon>Pseudomonadales</taxon>
        <taxon>Pseudomonadaceae</taxon>
        <taxon>Pseudomonas</taxon>
    </lineage>
</organism>
<comment type="caution">
    <text evidence="1">The sequence shown here is derived from an EMBL/GenBank/DDBJ whole genome shotgun (WGS) entry which is preliminary data.</text>
</comment>
<gene>
    <name evidence="1" type="ORF">AWV77_25500</name>
</gene>
<dbReference type="RefSeq" id="WP_060756923.1">
    <property type="nucleotide sequence ID" value="NZ_LRMR01000037.1"/>
</dbReference>
<evidence type="ECO:0000313" key="2">
    <source>
        <dbReference type="Proteomes" id="UP000067111"/>
    </source>
</evidence>
<dbReference type="Proteomes" id="UP000067111">
    <property type="component" value="Unassembled WGS sequence"/>
</dbReference>